<organism evidence="1 2">
    <name type="scientific">Alteribacillus persepolensis</name>
    <dbReference type="NCBI Taxonomy" id="568899"/>
    <lineage>
        <taxon>Bacteria</taxon>
        <taxon>Bacillati</taxon>
        <taxon>Bacillota</taxon>
        <taxon>Bacilli</taxon>
        <taxon>Bacillales</taxon>
        <taxon>Bacillaceae</taxon>
        <taxon>Alteribacillus</taxon>
    </lineage>
</organism>
<reference evidence="2" key="1">
    <citation type="submission" date="2016-10" db="EMBL/GenBank/DDBJ databases">
        <authorList>
            <person name="Varghese N."/>
            <person name="Submissions S."/>
        </authorList>
    </citation>
    <scope>NUCLEOTIDE SEQUENCE [LARGE SCALE GENOMIC DNA]</scope>
    <source>
        <strain evidence="2">DSM 21632</strain>
    </source>
</reference>
<evidence type="ECO:0000313" key="1">
    <source>
        <dbReference type="EMBL" id="SDI14298.1"/>
    </source>
</evidence>
<dbReference type="Proteomes" id="UP000199163">
    <property type="component" value="Unassembled WGS sequence"/>
</dbReference>
<gene>
    <name evidence="1" type="ORF">SAMN05192534_1235</name>
</gene>
<evidence type="ECO:0000313" key="2">
    <source>
        <dbReference type="Proteomes" id="UP000199163"/>
    </source>
</evidence>
<name>A0A1G8I5T1_9BACI</name>
<proteinExistence type="predicted"/>
<keyword evidence="2" id="KW-1185">Reference proteome</keyword>
<protein>
    <submittedName>
        <fullName evidence="1">Uncharacterized protein</fullName>
    </submittedName>
</protein>
<dbReference type="AlphaFoldDB" id="A0A1G8I5T1"/>
<accession>A0A1G8I5T1</accession>
<dbReference type="STRING" id="568899.SAMN05192534_1235"/>
<sequence>MNRPSEEAMLFLFRMFRRKSLPIRAKMKREEENATRAKR</sequence>
<dbReference type="EMBL" id="FNDK01000023">
    <property type="protein sequence ID" value="SDI14298.1"/>
    <property type="molecule type" value="Genomic_DNA"/>
</dbReference>